<sequence>MTEQQTTEEVQADIKIWNSREELWAAEKAVREKVGALALQRTLEMGLPSAIDLVKALNHLGPATARVYDAELTRLDGAFQDELPQFVACAYAAYWYAAWDGACWFELSIISGTILDNDYTRSHTTPKGYLAHNGGGGNVMLNVSLDEQKALFSAMLRTTHAPRLKALLEGDEERLMGNLLSAASCYFFHEANSMTVRGTPLTEIMDAVCEAHDLRVQADSFDAWNNAYDCAREDPDLQSDLRRAQARAGALAKLSADPKQRDKALVRECWQAWQAKPESYPSQAAFARDMLTKCAHLVNTRTVEDWCREWGKTAALS</sequence>
<organism evidence="1 2">
    <name type="scientific">Achromobacter veterisilvae</name>
    <dbReference type="NCBI Taxonomy" id="2069367"/>
    <lineage>
        <taxon>Bacteria</taxon>
        <taxon>Pseudomonadati</taxon>
        <taxon>Pseudomonadota</taxon>
        <taxon>Betaproteobacteria</taxon>
        <taxon>Burkholderiales</taxon>
        <taxon>Alcaligenaceae</taxon>
        <taxon>Achromobacter</taxon>
    </lineage>
</organism>
<accession>A0A446CFQ9</accession>
<dbReference type="RefSeq" id="WP_129240906.1">
    <property type="nucleotide sequence ID" value="NZ_UFQC01000010.1"/>
</dbReference>
<evidence type="ECO:0000313" key="2">
    <source>
        <dbReference type="Proteomes" id="UP000289465"/>
    </source>
</evidence>
<dbReference type="Proteomes" id="UP000289465">
    <property type="component" value="Unassembled WGS sequence"/>
</dbReference>
<dbReference type="EMBL" id="UFQC01000010">
    <property type="protein sequence ID" value="SSW66661.1"/>
    <property type="molecule type" value="Genomic_DNA"/>
</dbReference>
<gene>
    <name evidence="1" type="ORF">AVE30378_02200</name>
</gene>
<reference evidence="1 2" key="1">
    <citation type="submission" date="2018-07" db="EMBL/GenBank/DDBJ databases">
        <authorList>
            <person name="Peeters C."/>
        </authorList>
    </citation>
    <scope>NUCLEOTIDE SEQUENCE [LARGE SCALE GENOMIC DNA]</scope>
    <source>
        <strain evidence="1 2">LMG 30378</strain>
    </source>
</reference>
<name>A0A446CFQ9_9BURK</name>
<dbReference type="OrthoDB" id="9135761at2"/>
<proteinExistence type="predicted"/>
<evidence type="ECO:0000313" key="1">
    <source>
        <dbReference type="EMBL" id="SSW66661.1"/>
    </source>
</evidence>
<dbReference type="AlphaFoldDB" id="A0A446CFQ9"/>
<protein>
    <submittedName>
        <fullName evidence="1">Uncharacterized protein</fullName>
    </submittedName>
</protein>